<dbReference type="PROSITE" id="PS51257">
    <property type="entry name" value="PROKAR_LIPOPROTEIN"/>
    <property type="match status" value="1"/>
</dbReference>
<reference evidence="3 4" key="1">
    <citation type="submission" date="2024-01" db="EMBL/GenBank/DDBJ databases">
        <title>Maribacter spp. originated from different algae showed divergent polysaccharides utilization ability.</title>
        <authorList>
            <person name="Wang H."/>
            <person name="Wu Y."/>
        </authorList>
    </citation>
    <scope>NUCLEOTIDE SEQUENCE [LARGE SCALE GENOMIC DNA]</scope>
    <source>
        <strain evidence="3 4">PR1</strain>
    </source>
</reference>
<dbReference type="Gene3D" id="3.40.710.10">
    <property type="entry name" value="DD-peptidase/beta-lactamase superfamily"/>
    <property type="match status" value="2"/>
</dbReference>
<comment type="caution">
    <text evidence="3">The sequence shown here is derived from an EMBL/GenBank/DDBJ whole genome shotgun (WGS) entry which is preliminary data.</text>
</comment>
<dbReference type="InterPro" id="IPR000667">
    <property type="entry name" value="Peptidase_S13"/>
</dbReference>
<evidence type="ECO:0000256" key="2">
    <source>
        <dbReference type="ARBA" id="ARBA00022801"/>
    </source>
</evidence>
<protein>
    <submittedName>
        <fullName evidence="3">D-alanyl-D-alanine carboxypeptidase</fullName>
        <ecNumber evidence="3">3.4.16.4</ecNumber>
    </submittedName>
</protein>
<dbReference type="PANTHER" id="PTHR30023">
    <property type="entry name" value="D-ALANYL-D-ALANINE CARBOXYPEPTIDASE"/>
    <property type="match status" value="1"/>
</dbReference>
<evidence type="ECO:0000313" key="3">
    <source>
        <dbReference type="EMBL" id="MEE1976748.1"/>
    </source>
</evidence>
<name>A0ABU7IUV9_9FLAO</name>
<dbReference type="EMBL" id="JAZDDG010000005">
    <property type="protein sequence ID" value="MEE1976748.1"/>
    <property type="molecule type" value="Genomic_DNA"/>
</dbReference>
<evidence type="ECO:0000256" key="1">
    <source>
        <dbReference type="ARBA" id="ARBA00006096"/>
    </source>
</evidence>
<dbReference type="Proteomes" id="UP001356308">
    <property type="component" value="Unassembled WGS sequence"/>
</dbReference>
<dbReference type="Pfam" id="PF02113">
    <property type="entry name" value="Peptidase_S13"/>
    <property type="match status" value="1"/>
</dbReference>
<keyword evidence="3" id="KW-0645">Protease</keyword>
<evidence type="ECO:0000313" key="4">
    <source>
        <dbReference type="Proteomes" id="UP001356308"/>
    </source>
</evidence>
<dbReference type="SUPFAM" id="SSF56601">
    <property type="entry name" value="beta-lactamase/transpeptidase-like"/>
    <property type="match status" value="1"/>
</dbReference>
<dbReference type="GO" id="GO:0009002">
    <property type="term" value="F:serine-type D-Ala-D-Ala carboxypeptidase activity"/>
    <property type="evidence" value="ECO:0007669"/>
    <property type="project" value="UniProtKB-EC"/>
</dbReference>
<dbReference type="RefSeq" id="WP_272651443.1">
    <property type="nucleotide sequence ID" value="NZ_JAZDDG010000005.1"/>
</dbReference>
<gene>
    <name evidence="3" type="ORF">V1I91_11750</name>
</gene>
<keyword evidence="4" id="KW-1185">Reference proteome</keyword>
<keyword evidence="3" id="KW-0121">Carboxypeptidase</keyword>
<accession>A0ABU7IUV9</accession>
<dbReference type="PANTHER" id="PTHR30023:SF0">
    <property type="entry name" value="PENICILLIN-SENSITIVE CARBOXYPEPTIDASE A"/>
    <property type="match status" value="1"/>
</dbReference>
<keyword evidence="2 3" id="KW-0378">Hydrolase</keyword>
<sequence length="422" mass="48819">MKKTMFSVLLIFLLFSCAGLKRKAIKNIDVTLESTFFKNQFTGFLVIDPISGDTIYNHNSDKYFTPASNTKIFTLYTALKTLPNRIPTLRYLEQNDTLYFEGSGDPSFLHHYLKDSTGFKFLRNRDNLAFYDGNFVDTKWGPGWSWDDFEWYYSPERNAFPMYGNTILIYDNPEWSASPDYFKDSVITIKNTWNREKDSNIFYFDGETKDSLEIPFITSKKTVKAVLEHSLEKSIHIANKMPKGTKKTLYGIPADSLYVRLMHESDNFIAEQLLVLSSGVLTDTLNTQNARNYILENDLKDLPQEPRWVDGSGLSRYNLFTPQSMVYVLNRLYREIPEERLLTIFPTGGVSGTLKSWYSGNDEPYIFAKSGSLSNNYCLSGYLRTKSGRLLIFSFMNNHFKHSSSEIKQKMESVFETIRDSY</sequence>
<proteinExistence type="inferred from homology"/>
<dbReference type="EC" id="3.4.16.4" evidence="3"/>
<organism evidence="3 4">
    <name type="scientific">Maribacter cobaltidurans</name>
    <dbReference type="NCBI Taxonomy" id="1178778"/>
    <lineage>
        <taxon>Bacteria</taxon>
        <taxon>Pseudomonadati</taxon>
        <taxon>Bacteroidota</taxon>
        <taxon>Flavobacteriia</taxon>
        <taxon>Flavobacteriales</taxon>
        <taxon>Flavobacteriaceae</taxon>
        <taxon>Maribacter</taxon>
    </lineage>
</organism>
<dbReference type="InterPro" id="IPR012338">
    <property type="entry name" value="Beta-lactam/transpept-like"/>
</dbReference>
<dbReference type="PRINTS" id="PR00922">
    <property type="entry name" value="DADACBPTASE3"/>
</dbReference>
<comment type="similarity">
    <text evidence="1">Belongs to the peptidase S13 family.</text>
</comment>